<accession>A0ABN7RNU7</accession>
<proteinExistence type="predicted"/>
<gene>
    <name evidence="1" type="ORF">OKIOD_LOCUS969</name>
</gene>
<name>A0ABN7RNU7_OIKDI</name>
<evidence type="ECO:0000313" key="1">
    <source>
        <dbReference type="EMBL" id="CAG5079896.1"/>
    </source>
</evidence>
<evidence type="ECO:0000313" key="2">
    <source>
        <dbReference type="Proteomes" id="UP001158576"/>
    </source>
</evidence>
<dbReference type="EMBL" id="OU015568">
    <property type="protein sequence ID" value="CAG5079896.1"/>
    <property type="molecule type" value="Genomic_DNA"/>
</dbReference>
<sequence length="503" mass="59437">MREKKDFVFPSSNVTILEKKTKPKEEIFTQEEQEVNLKRCERLNFYDRKVCEKLCVKINEEDDVVCKHICETQLSDHGQTQNICPFQEQCPSGCPCPLYECEHIDTEKVPLAWFYEEGNNLFRTYHGMSVNEFVMLALQNGKPGTFVLNDAVPNPKLNEVFSRLVLINSTNLEIDTIYDRIVFVNEQFSVLGQEMQPKALISYRSDFIEYYERRPMAPLYFKGNHYLVSPDFTTYLIDKKEITDIGVDSELLLNRFGRTNVLIFDGYFSVASVYEDKFFFCSTAKYINFCFFFYPENKANKKPIYKARGSLVNDFGGYNRRHIFEIDGELKLISVNTLAAHNVQIQTLKNENGDWSKMLYEDQRWERDFHNDTFSKSYSTYDVAKNALGHIPYDTIIQDFLPIPDKKGILFVATFRHREFEERPFINPFLQLDDSQFWTKTDYFIILYRYFAGQFVRIGEVKTKFTYGSSQFLPFYKDITSFVQSFQRFFYILHKDIRPFKLI</sequence>
<dbReference type="Proteomes" id="UP001158576">
    <property type="component" value="Chromosome PAR"/>
</dbReference>
<protein>
    <submittedName>
        <fullName evidence="1">Oidioi.mRNA.OKI2018_I69.PAR.g9411.t1.cds</fullName>
    </submittedName>
</protein>
<keyword evidence="2" id="KW-1185">Reference proteome</keyword>
<organism evidence="1 2">
    <name type="scientific">Oikopleura dioica</name>
    <name type="common">Tunicate</name>
    <dbReference type="NCBI Taxonomy" id="34765"/>
    <lineage>
        <taxon>Eukaryota</taxon>
        <taxon>Metazoa</taxon>
        <taxon>Chordata</taxon>
        <taxon>Tunicata</taxon>
        <taxon>Appendicularia</taxon>
        <taxon>Copelata</taxon>
        <taxon>Oikopleuridae</taxon>
        <taxon>Oikopleura</taxon>
    </lineage>
</organism>
<reference evidence="1 2" key="1">
    <citation type="submission" date="2021-04" db="EMBL/GenBank/DDBJ databases">
        <authorList>
            <person name="Bliznina A."/>
        </authorList>
    </citation>
    <scope>NUCLEOTIDE SEQUENCE [LARGE SCALE GENOMIC DNA]</scope>
</reference>